<dbReference type="GO" id="GO:0016874">
    <property type="term" value="F:ligase activity"/>
    <property type="evidence" value="ECO:0007669"/>
    <property type="project" value="UniProtKB-KW"/>
</dbReference>
<keyword evidence="2 5" id="KW-0812">Transmembrane</keyword>
<organism evidence="7 8">
    <name type="scientific">Flexibacter flexilis DSM 6793</name>
    <dbReference type="NCBI Taxonomy" id="927664"/>
    <lineage>
        <taxon>Bacteria</taxon>
        <taxon>Pseudomonadati</taxon>
        <taxon>Bacteroidota</taxon>
        <taxon>Cytophagia</taxon>
        <taxon>Cytophagales</taxon>
        <taxon>Flexibacteraceae</taxon>
        <taxon>Flexibacter</taxon>
    </lineage>
</organism>
<dbReference type="RefSeq" id="WP_091510568.1">
    <property type="nucleotide sequence ID" value="NZ_FOLE01000004.1"/>
</dbReference>
<dbReference type="EMBL" id="FOLE01000004">
    <property type="protein sequence ID" value="SFC27101.1"/>
    <property type="molecule type" value="Genomic_DNA"/>
</dbReference>
<accession>A0A1I1HTB0</accession>
<dbReference type="InterPro" id="IPR051533">
    <property type="entry name" value="WaaL-like"/>
</dbReference>
<evidence type="ECO:0000313" key="8">
    <source>
        <dbReference type="Proteomes" id="UP000199514"/>
    </source>
</evidence>
<dbReference type="PANTHER" id="PTHR37422:SF17">
    <property type="entry name" value="O-ANTIGEN LIGASE"/>
    <property type="match status" value="1"/>
</dbReference>
<keyword evidence="4 5" id="KW-0472">Membrane</keyword>
<feature type="transmembrane region" description="Helical" evidence="5">
    <location>
        <begin position="58"/>
        <end position="77"/>
    </location>
</feature>
<feature type="domain" description="O-antigen ligase-related" evidence="6">
    <location>
        <begin position="190"/>
        <end position="345"/>
    </location>
</feature>
<feature type="transmembrane region" description="Helical" evidence="5">
    <location>
        <begin position="153"/>
        <end position="177"/>
    </location>
</feature>
<dbReference type="InterPro" id="IPR007016">
    <property type="entry name" value="O-antigen_ligase-rel_domated"/>
</dbReference>
<feature type="transmembrane region" description="Helical" evidence="5">
    <location>
        <begin position="385"/>
        <end position="400"/>
    </location>
</feature>
<evidence type="ECO:0000259" key="6">
    <source>
        <dbReference type="Pfam" id="PF04932"/>
    </source>
</evidence>
<feature type="transmembrane region" description="Helical" evidence="5">
    <location>
        <begin position="361"/>
        <end position="380"/>
    </location>
</feature>
<evidence type="ECO:0000256" key="1">
    <source>
        <dbReference type="ARBA" id="ARBA00004141"/>
    </source>
</evidence>
<feature type="transmembrane region" description="Helical" evidence="5">
    <location>
        <begin position="189"/>
        <end position="222"/>
    </location>
</feature>
<keyword evidence="3 5" id="KW-1133">Transmembrane helix</keyword>
<dbReference type="STRING" id="927664.SAMN05421780_10482"/>
<evidence type="ECO:0000256" key="5">
    <source>
        <dbReference type="SAM" id="Phobius"/>
    </source>
</evidence>
<reference evidence="7 8" key="1">
    <citation type="submission" date="2016-10" db="EMBL/GenBank/DDBJ databases">
        <authorList>
            <person name="de Groot N.N."/>
        </authorList>
    </citation>
    <scope>NUCLEOTIDE SEQUENCE [LARGE SCALE GENOMIC DNA]</scope>
    <source>
        <strain evidence="7 8">DSM 6793</strain>
    </source>
</reference>
<feature type="transmembrane region" description="Helical" evidence="5">
    <location>
        <begin position="112"/>
        <end position="133"/>
    </location>
</feature>
<dbReference type="PANTHER" id="PTHR37422">
    <property type="entry name" value="TEICHURONIC ACID BIOSYNTHESIS PROTEIN TUAE"/>
    <property type="match status" value="1"/>
</dbReference>
<dbReference type="GO" id="GO:0016020">
    <property type="term" value="C:membrane"/>
    <property type="evidence" value="ECO:0007669"/>
    <property type="project" value="UniProtKB-SubCell"/>
</dbReference>
<dbReference type="Proteomes" id="UP000199514">
    <property type="component" value="Unassembled WGS sequence"/>
</dbReference>
<dbReference type="Pfam" id="PF04932">
    <property type="entry name" value="Wzy_C"/>
    <property type="match status" value="1"/>
</dbReference>
<protein>
    <submittedName>
        <fullName evidence="7">O-antigen ligase</fullName>
    </submittedName>
</protein>
<proteinExistence type="predicted"/>
<evidence type="ECO:0000256" key="2">
    <source>
        <dbReference type="ARBA" id="ARBA00022692"/>
    </source>
</evidence>
<evidence type="ECO:0000256" key="3">
    <source>
        <dbReference type="ARBA" id="ARBA00022989"/>
    </source>
</evidence>
<comment type="subcellular location">
    <subcellularLocation>
        <location evidence="1">Membrane</location>
        <topology evidence="1">Multi-pass membrane protein</topology>
    </subcellularLocation>
</comment>
<keyword evidence="8" id="KW-1185">Reference proteome</keyword>
<dbReference type="AlphaFoldDB" id="A0A1I1HTB0"/>
<feature type="transmembrane region" description="Helical" evidence="5">
    <location>
        <begin position="336"/>
        <end position="355"/>
    </location>
</feature>
<evidence type="ECO:0000313" key="7">
    <source>
        <dbReference type="EMBL" id="SFC27101.1"/>
    </source>
</evidence>
<feature type="transmembrane region" description="Helical" evidence="5">
    <location>
        <begin position="228"/>
        <end position="246"/>
    </location>
</feature>
<gene>
    <name evidence="7" type="ORF">SAMN05421780_10482</name>
</gene>
<dbReference type="OrthoDB" id="1631746at2"/>
<keyword evidence="7" id="KW-0436">Ligase</keyword>
<name>A0A1I1HTB0_9BACT</name>
<feature type="transmembrane region" description="Helical" evidence="5">
    <location>
        <begin position="27"/>
        <end position="46"/>
    </location>
</feature>
<evidence type="ECO:0000256" key="4">
    <source>
        <dbReference type="ARBA" id="ARBA00023136"/>
    </source>
</evidence>
<sequence length="413" mass="47084">MSLFSLPKLQHNLLLAIAFTIPLPKLVGLNSVLIVILAISTIIFHIKNRSYYFLKNKNIWFLSSFFGAYLIAGLWTSNPKAYGFELEKKATLLLLPVCFSGLHFSKKEISSVLWAFVIACCLLPIMGIAVGVYRSYTLMGSYWHYEFFLGQSLVHFVGLHRGYVALHTGLSILFLLFFTEKTNTKNILIASYLLVFTFFLNARIAIIGLMLIAVIYSIMAILNKNKKAILFVIVGLLSMICVLFGSEKLSHMTKQLFTLNFENVTPQTVDEYNSIEIRYFIWKSAIATIQESPVWGYGAGAGNDALANYYNKSNFTLGQRDNYNAHNQYLQAMLDAGIMGLIVLISWFVYMLIFAYKHKSIFYFFFVLYIAVNCLAENIFSIQKGIVFFAFFNSIIFFFLEQKNKETNSTYSS</sequence>